<gene>
    <name evidence="2" type="ORF">LR48_Vigan118s001100</name>
</gene>
<accession>A0A0L9T5F2</accession>
<organism evidence="2 3">
    <name type="scientific">Phaseolus angularis</name>
    <name type="common">Azuki bean</name>
    <name type="synonym">Vigna angularis</name>
    <dbReference type="NCBI Taxonomy" id="3914"/>
    <lineage>
        <taxon>Eukaryota</taxon>
        <taxon>Viridiplantae</taxon>
        <taxon>Streptophyta</taxon>
        <taxon>Embryophyta</taxon>
        <taxon>Tracheophyta</taxon>
        <taxon>Spermatophyta</taxon>
        <taxon>Magnoliopsida</taxon>
        <taxon>eudicotyledons</taxon>
        <taxon>Gunneridae</taxon>
        <taxon>Pentapetalae</taxon>
        <taxon>rosids</taxon>
        <taxon>fabids</taxon>
        <taxon>Fabales</taxon>
        <taxon>Fabaceae</taxon>
        <taxon>Papilionoideae</taxon>
        <taxon>50 kb inversion clade</taxon>
        <taxon>NPAAA clade</taxon>
        <taxon>indigoferoid/millettioid clade</taxon>
        <taxon>Phaseoleae</taxon>
        <taxon>Vigna</taxon>
    </lineage>
</organism>
<evidence type="ECO:0000313" key="3">
    <source>
        <dbReference type="Proteomes" id="UP000053144"/>
    </source>
</evidence>
<sequence>MRQLPNSMKDLYKRTRKRRNAPGKPEVRDNTLRAEKIRSGMKNRKIVRPYSTGLPEGHYRRPEALGNSPKPSVKGNYKRLIDGQRALDKSLVANIYRGLPPFGNYRGPKPFGNYQGPKPFGNYRGPKAFGNYRGPQTFGNYRRAKAFGNNPTWVVTEGQKPSMAGLVWVGLMRVGLMWVTEGQRVTRRVVAGSEGY</sequence>
<dbReference type="AlphaFoldDB" id="A0A0L9T5F2"/>
<feature type="region of interest" description="Disordered" evidence="1">
    <location>
        <begin position="49"/>
        <end position="72"/>
    </location>
</feature>
<dbReference type="Proteomes" id="UP000053144">
    <property type="component" value="Unassembled WGS sequence"/>
</dbReference>
<dbReference type="Gramene" id="KOM25561">
    <property type="protein sequence ID" value="KOM25561"/>
    <property type="gene ID" value="LR48_Vigan118s001100"/>
</dbReference>
<protein>
    <submittedName>
        <fullName evidence="2">Uncharacterized protein</fullName>
    </submittedName>
</protein>
<proteinExistence type="predicted"/>
<feature type="region of interest" description="Disordered" evidence="1">
    <location>
        <begin position="1"/>
        <end position="29"/>
    </location>
</feature>
<reference evidence="3" key="1">
    <citation type="journal article" date="2015" name="Proc. Natl. Acad. Sci. U.S.A.">
        <title>Genome sequencing of adzuki bean (Vigna angularis) provides insight into high starch and low fat accumulation and domestication.</title>
        <authorList>
            <person name="Yang K."/>
            <person name="Tian Z."/>
            <person name="Chen C."/>
            <person name="Luo L."/>
            <person name="Zhao B."/>
            <person name="Wang Z."/>
            <person name="Yu L."/>
            <person name="Li Y."/>
            <person name="Sun Y."/>
            <person name="Li W."/>
            <person name="Chen Y."/>
            <person name="Li Y."/>
            <person name="Zhang Y."/>
            <person name="Ai D."/>
            <person name="Zhao J."/>
            <person name="Shang C."/>
            <person name="Ma Y."/>
            <person name="Wu B."/>
            <person name="Wang M."/>
            <person name="Gao L."/>
            <person name="Sun D."/>
            <person name="Zhang P."/>
            <person name="Guo F."/>
            <person name="Wang W."/>
            <person name="Li Y."/>
            <person name="Wang J."/>
            <person name="Varshney R.K."/>
            <person name="Wang J."/>
            <person name="Ling H.Q."/>
            <person name="Wan P."/>
        </authorList>
    </citation>
    <scope>NUCLEOTIDE SEQUENCE</scope>
    <source>
        <strain evidence="3">cv. Jingnong 6</strain>
    </source>
</reference>
<evidence type="ECO:0000256" key="1">
    <source>
        <dbReference type="SAM" id="MobiDB-lite"/>
    </source>
</evidence>
<evidence type="ECO:0000313" key="2">
    <source>
        <dbReference type="EMBL" id="KOM25561.1"/>
    </source>
</evidence>
<dbReference type="EMBL" id="KQ258270">
    <property type="protein sequence ID" value="KOM25561.1"/>
    <property type="molecule type" value="Genomic_DNA"/>
</dbReference>
<name>A0A0L9T5F2_PHAAN</name>